<feature type="compositionally biased region" description="Pro residues" evidence="1">
    <location>
        <begin position="393"/>
        <end position="404"/>
    </location>
</feature>
<feature type="region of interest" description="Disordered" evidence="1">
    <location>
        <begin position="355"/>
        <end position="426"/>
    </location>
</feature>
<dbReference type="GO" id="GO:0032587">
    <property type="term" value="C:ruffle membrane"/>
    <property type="evidence" value="ECO:0007669"/>
    <property type="project" value="TreeGrafter"/>
</dbReference>
<feature type="compositionally biased region" description="Basic and acidic residues" evidence="1">
    <location>
        <begin position="1264"/>
        <end position="1276"/>
    </location>
</feature>
<evidence type="ECO:0000313" key="2">
    <source>
        <dbReference type="Proteomes" id="UP000248481"/>
    </source>
</evidence>
<feature type="compositionally biased region" description="Basic and acidic residues" evidence="1">
    <location>
        <begin position="563"/>
        <end position="573"/>
    </location>
</feature>
<feature type="region of interest" description="Disordered" evidence="1">
    <location>
        <begin position="1162"/>
        <end position="1371"/>
    </location>
</feature>
<feature type="compositionally biased region" description="Basic and acidic residues" evidence="1">
    <location>
        <begin position="960"/>
        <end position="970"/>
    </location>
</feature>
<feature type="region of interest" description="Disordered" evidence="1">
    <location>
        <begin position="10"/>
        <end position="91"/>
    </location>
</feature>
<dbReference type="PANTHER" id="PTHR34757:SF1">
    <property type="entry name" value="JUNCTIONAL CADHERIN 5-ASSOCIATED PROTEIN"/>
    <property type="match status" value="1"/>
</dbReference>
<dbReference type="KEGG" id="nsu:110577260"/>
<dbReference type="Proteomes" id="UP000248481">
    <property type="component" value="Chromosome 5"/>
</dbReference>
<proteinExistence type="predicted"/>
<name>A0A2Y9GWH8_NEOSC</name>
<reference evidence="3" key="1">
    <citation type="submission" date="2025-08" db="UniProtKB">
        <authorList>
            <consortium name="RefSeq"/>
        </authorList>
    </citation>
    <scope>IDENTIFICATION</scope>
    <source>
        <tissue evidence="3">Blood</tissue>
    </source>
</reference>
<dbReference type="PANTHER" id="PTHR34757">
    <property type="entry name" value="JUNCTIONAL PROTEIN ASSOCIATED WITH CORONARY ARTERY DISEASE"/>
    <property type="match status" value="1"/>
</dbReference>
<feature type="region of interest" description="Disordered" evidence="1">
    <location>
        <begin position="749"/>
        <end position="824"/>
    </location>
</feature>
<feature type="compositionally biased region" description="Basic and acidic residues" evidence="1">
    <location>
        <begin position="914"/>
        <end position="924"/>
    </location>
</feature>
<dbReference type="InParanoid" id="A0A2Y9GWH8"/>
<feature type="compositionally biased region" description="Polar residues" evidence="1">
    <location>
        <begin position="551"/>
        <end position="562"/>
    </location>
</feature>
<feature type="region of interest" description="Disordered" evidence="1">
    <location>
        <begin position="656"/>
        <end position="736"/>
    </location>
</feature>
<feature type="region of interest" description="Disordered" evidence="1">
    <location>
        <begin position="1107"/>
        <end position="1150"/>
    </location>
</feature>
<feature type="region of interest" description="Disordered" evidence="1">
    <location>
        <begin position="458"/>
        <end position="583"/>
    </location>
</feature>
<feature type="region of interest" description="Disordered" evidence="1">
    <location>
        <begin position="601"/>
        <end position="626"/>
    </location>
</feature>
<evidence type="ECO:0000313" key="3">
    <source>
        <dbReference type="RefSeq" id="XP_021542195.2"/>
    </source>
</evidence>
<evidence type="ECO:0000256" key="1">
    <source>
        <dbReference type="SAM" id="MobiDB-lite"/>
    </source>
</evidence>
<accession>A0A2Y9GWH8</accession>
<feature type="compositionally biased region" description="Basic and acidic residues" evidence="1">
    <location>
        <begin position="601"/>
        <end position="612"/>
    </location>
</feature>
<feature type="compositionally biased region" description="Low complexity" evidence="1">
    <location>
        <begin position="490"/>
        <end position="508"/>
    </location>
</feature>
<feature type="compositionally biased region" description="Polar residues" evidence="1">
    <location>
        <begin position="272"/>
        <end position="284"/>
    </location>
</feature>
<feature type="compositionally biased region" description="Pro residues" evidence="1">
    <location>
        <begin position="1192"/>
        <end position="1206"/>
    </location>
</feature>
<feature type="compositionally biased region" description="Polar residues" evidence="1">
    <location>
        <begin position="765"/>
        <end position="782"/>
    </location>
</feature>
<organism evidence="2 3">
    <name type="scientific">Neomonachus schauinslandi</name>
    <name type="common">Hawaiian monk seal</name>
    <name type="synonym">Monachus schauinslandi</name>
    <dbReference type="NCBI Taxonomy" id="29088"/>
    <lineage>
        <taxon>Eukaryota</taxon>
        <taxon>Metazoa</taxon>
        <taxon>Chordata</taxon>
        <taxon>Craniata</taxon>
        <taxon>Vertebrata</taxon>
        <taxon>Euteleostomi</taxon>
        <taxon>Mammalia</taxon>
        <taxon>Eutheria</taxon>
        <taxon>Laurasiatheria</taxon>
        <taxon>Carnivora</taxon>
        <taxon>Caniformia</taxon>
        <taxon>Pinnipedia</taxon>
        <taxon>Phocidae</taxon>
        <taxon>Monachinae</taxon>
        <taxon>Monachini</taxon>
        <taxon>Neomonachus</taxon>
    </lineage>
</organism>
<protein>
    <submittedName>
        <fullName evidence="3">LOW QUALITY PROTEIN: junctional protein associated with coronary artery disease</fullName>
    </submittedName>
</protein>
<sequence>MYSVEDLLISHGYKVSRSIPAPGEDEREGHRQARNRTRAGQGLLNGCDHGPAALPPQKPSQGKGHVSTSENSHRAPRAHGEPQSTSSRASELGFYHQPVLRWSSQPQTAHDHAYWRRRGQEVSGLLGPRDREDLEVRGMAQAQGLPIHAREGPWEVGGRTENVMKKAVWEEELRMAGPAKWQNISLESWNQPRKLGRQMSDGDGEKLFQDLYPFMQGEQALNSQSKGKSQSLPRVLSSESLSCMDIPIPLNDGHFPGVPKIPFYPPNCAPNLESTRNPEKSGSSVPLPRPKFGRPLKPPSYDSHQHSRVGVENSDSPVSQQVDLCVSYLSRTHEPRLELCASDSGLEPPVYVPPPSYRSPPQHISNPYVEDAAPRPECGGPRQQQHPVELPGPGCPLPPGPPGPENEYGVSPHSPRGVPLQPRPTTAYDSSVLYIPFDDPRIRHFKLAHLQGFCQEATADGQPYNPSPGATPAPEHGHSQHDGTVSSPQSAVTPPGSVSGSSTTDPSPRWLWGPRPRDAESSGFPEQRDHGAMRGQWPTTGGGQQGHTEGPASSPSPQGESTWETRTKLKKFETGILTKKSSKKKMNETIFCLVSIPVKSESHLPDIDRNNNDLKQSTGKKNGLDKSLALQEQSLLSTSSTDLELQALTGSMVGRTEFQKQDLGEPEEGKQTNDLRFIHPTKHRELKYSGSWPGHQYRDQQTQTTFTEDSKSPRPLSAEKLGGSPKAVLTPRLPDPLASEAHAPAVLASGDQNQRPKAPPLEGQMSLSPSSNSAFSRTTSCIHQAPAPKAGPGRASADGRGCEASPVSRGEVVKGETTGPCNSKQLFGQFLLKPVSRRPWDLISQLESFNKELQEEEESGHSGSDSRSEDSDTEWPCEGKNWGFGEASRAWRAEEPRRRPALEEPGARPGRVKSKSESWSEEQKPGGPCVLPQSPGPTTVGPGGGRGAASLWAHGSPVAEEGHQEVEHRMNKLAVSPGPLQRVTSSRSSDTKPAPSSDPAEPRQPQGSQELPGVSISGELSTAPPRQAGAGGERSPLLPLSLASKPRGLSAPDLRSVGLPPAQKPSTDKLDGSLGEASAIEIPPNESLQARAARILGIEVAVESLLPGARRTGQNQHPGPDGSARGPEAPREESVSSSAQPDDPSVSMDAFYGRRKCGWTESPLFVGERENARRAPWAAEHSGVDRTVPSKAPSPEPQPNPEPQPSPQESQAFNHKDLGTKPPFRSTLFHFIERTPSVSGSEKRLRSTSKVIESLQEKLASPPRRADPDRLMRMKEVSSVSRMRLLSSWSTDSMEEAEELKAERGPGVPPGGPVSLNAGELSQKAGHPPSVSRGAPSLEEDGHPSAQRDKKNVQQDFWCPDSYDPSRVERV</sequence>
<dbReference type="GO" id="GO:0005912">
    <property type="term" value="C:adherens junction"/>
    <property type="evidence" value="ECO:0007669"/>
    <property type="project" value="TreeGrafter"/>
</dbReference>
<keyword evidence="2" id="KW-1185">Reference proteome</keyword>
<gene>
    <name evidence="3" type="primary">JCAD</name>
</gene>
<dbReference type="InterPro" id="IPR028221">
    <property type="entry name" value="JCAD"/>
</dbReference>
<feature type="region of interest" description="Disordered" evidence="1">
    <location>
        <begin position="269"/>
        <end position="317"/>
    </location>
</feature>
<feature type="compositionally biased region" description="Basic and acidic residues" evidence="1">
    <location>
        <begin position="657"/>
        <end position="677"/>
    </location>
</feature>
<feature type="region of interest" description="Disordered" evidence="1">
    <location>
        <begin position="851"/>
        <end position="1086"/>
    </location>
</feature>
<feature type="compositionally biased region" description="Low complexity" evidence="1">
    <location>
        <begin position="1277"/>
        <end position="1290"/>
    </location>
</feature>
<feature type="compositionally biased region" description="Basic and acidic residues" evidence="1">
    <location>
        <begin position="889"/>
        <end position="906"/>
    </location>
</feature>
<dbReference type="Pfam" id="PF15351">
    <property type="entry name" value="JCAD"/>
    <property type="match status" value="1"/>
</dbReference>
<feature type="compositionally biased region" description="Basic and acidic residues" evidence="1">
    <location>
        <begin position="515"/>
        <end position="532"/>
    </location>
</feature>
<feature type="compositionally biased region" description="Basic and acidic residues" evidence="1">
    <location>
        <begin position="1340"/>
        <end position="1353"/>
    </location>
</feature>
<dbReference type="RefSeq" id="XP_021542195.2">
    <property type="nucleotide sequence ID" value="XM_021686520.2"/>
</dbReference>
<dbReference type="GO" id="GO:1903589">
    <property type="term" value="P:positive regulation of blood vessel endothelial cell proliferation involved in sprouting angiogenesis"/>
    <property type="evidence" value="ECO:0007669"/>
    <property type="project" value="TreeGrafter"/>
</dbReference>